<feature type="transmembrane region" description="Helical" evidence="6">
    <location>
        <begin position="242"/>
        <end position="267"/>
    </location>
</feature>
<dbReference type="PANTHER" id="PTHR30482">
    <property type="entry name" value="HIGH-AFFINITY BRANCHED-CHAIN AMINO ACID TRANSPORT SYSTEM PERMEASE"/>
    <property type="match status" value="1"/>
</dbReference>
<dbReference type="InterPro" id="IPR043428">
    <property type="entry name" value="LivM-like"/>
</dbReference>
<feature type="transmembrane region" description="Helical" evidence="6">
    <location>
        <begin position="120"/>
        <end position="139"/>
    </location>
</feature>
<dbReference type="PANTHER" id="PTHR30482:SF10">
    <property type="entry name" value="HIGH-AFFINITY BRANCHED-CHAIN AMINO ACID TRANSPORT PROTEIN BRAE"/>
    <property type="match status" value="1"/>
</dbReference>
<evidence type="ECO:0000313" key="7">
    <source>
        <dbReference type="EMBL" id="ABO50751.1"/>
    </source>
</evidence>
<dbReference type="Pfam" id="PF02653">
    <property type="entry name" value="BPD_transp_2"/>
    <property type="match status" value="1"/>
</dbReference>
<feature type="transmembrane region" description="Helical" evidence="6">
    <location>
        <begin position="159"/>
        <end position="177"/>
    </location>
</feature>
<accession>A4J6P8</accession>
<dbReference type="GO" id="GO:0015658">
    <property type="term" value="F:branched-chain amino acid transmembrane transporter activity"/>
    <property type="evidence" value="ECO:0007669"/>
    <property type="project" value="InterPro"/>
</dbReference>
<dbReference type="KEGG" id="drm:Dred_2238"/>
<keyword evidence="4 6" id="KW-1133">Transmembrane helix</keyword>
<keyword evidence="2" id="KW-1003">Cell membrane</keyword>
<protein>
    <submittedName>
        <fullName evidence="7">Amino acid/amide ABC transporter membrane protein 2, HAAT family</fullName>
    </submittedName>
</protein>
<dbReference type="OrthoDB" id="9789927at2"/>
<dbReference type="AlphaFoldDB" id="A4J6P8"/>
<feature type="transmembrane region" description="Helical" evidence="6">
    <location>
        <begin position="12"/>
        <end position="34"/>
    </location>
</feature>
<evidence type="ECO:0000256" key="1">
    <source>
        <dbReference type="ARBA" id="ARBA00004651"/>
    </source>
</evidence>
<evidence type="ECO:0000256" key="4">
    <source>
        <dbReference type="ARBA" id="ARBA00022989"/>
    </source>
</evidence>
<evidence type="ECO:0000313" key="8">
    <source>
        <dbReference type="Proteomes" id="UP000001556"/>
    </source>
</evidence>
<name>A4J6P8_DESRM</name>
<comment type="subcellular location">
    <subcellularLocation>
        <location evidence="1">Cell membrane</location>
        <topology evidence="1">Multi-pass membrane protein</topology>
    </subcellularLocation>
</comment>
<dbReference type="STRING" id="349161.Dred_2238"/>
<dbReference type="GO" id="GO:0005886">
    <property type="term" value="C:plasma membrane"/>
    <property type="evidence" value="ECO:0007669"/>
    <property type="project" value="UniProtKB-SubCell"/>
</dbReference>
<dbReference type="CDD" id="cd06581">
    <property type="entry name" value="TM_PBP1_LivM_like"/>
    <property type="match status" value="1"/>
</dbReference>
<dbReference type="InterPro" id="IPR001851">
    <property type="entry name" value="ABC_transp_permease"/>
</dbReference>
<dbReference type="eggNOG" id="COG4177">
    <property type="taxonomic scope" value="Bacteria"/>
</dbReference>
<feature type="transmembrane region" description="Helical" evidence="6">
    <location>
        <begin position="205"/>
        <end position="227"/>
    </location>
</feature>
<dbReference type="Proteomes" id="UP000001556">
    <property type="component" value="Chromosome"/>
</dbReference>
<keyword evidence="3 6" id="KW-0812">Transmembrane</keyword>
<evidence type="ECO:0000256" key="2">
    <source>
        <dbReference type="ARBA" id="ARBA00022475"/>
    </source>
</evidence>
<gene>
    <name evidence="7" type="ordered locus">Dred_2238</name>
</gene>
<proteinExistence type="predicted"/>
<evidence type="ECO:0000256" key="3">
    <source>
        <dbReference type="ARBA" id="ARBA00022692"/>
    </source>
</evidence>
<keyword evidence="5 6" id="KW-0472">Membrane</keyword>
<sequence>MLMFKRNLGKQIVIFMALLAIWGSVYLLIQTGIINPFYELNLILIGINIILAVSLNLINGFNGQFSIGHAGFMAIGAYGAAIITIKAGLPFPVALLFGAVVAGIFGILVGLPTLRLRGDYLAIATLGFGEIIRGVIVNIDYIGGAYGLSGIPKMANWTWVFWLTVLTVVIITNFINSTHGRATVSIRENEIAAEAMGINTTKYKVMAFTIGSFFAGLAGGLHAHYFYTIQPGTFNFLKSFDILVMVVLGGQGSITGSIIAAIGLTILSASLQSLVSLRLVIYALLLIIIMIFRPQGLMGTKEFSLSVFGEKSKDKGEKQHGTSIGQ</sequence>
<feature type="transmembrane region" description="Helical" evidence="6">
    <location>
        <begin position="91"/>
        <end position="111"/>
    </location>
</feature>
<dbReference type="HOGENOM" id="CLU_031365_1_2_9"/>
<keyword evidence="8" id="KW-1185">Reference proteome</keyword>
<reference evidence="7 8" key="1">
    <citation type="submission" date="2007-03" db="EMBL/GenBank/DDBJ databases">
        <title>Complete sequence of Desulfotomaculum reducens MI-1.</title>
        <authorList>
            <consortium name="US DOE Joint Genome Institute"/>
            <person name="Copeland A."/>
            <person name="Lucas S."/>
            <person name="Lapidus A."/>
            <person name="Barry K."/>
            <person name="Detter J.C."/>
            <person name="Glavina del Rio T."/>
            <person name="Hammon N."/>
            <person name="Israni S."/>
            <person name="Dalin E."/>
            <person name="Tice H."/>
            <person name="Pitluck S."/>
            <person name="Sims D."/>
            <person name="Brettin T."/>
            <person name="Bruce D."/>
            <person name="Han C."/>
            <person name="Tapia R."/>
            <person name="Schmutz J."/>
            <person name="Larimer F."/>
            <person name="Land M."/>
            <person name="Hauser L."/>
            <person name="Kyrpides N."/>
            <person name="Kim E."/>
            <person name="Tebo B.M."/>
            <person name="Richardson P."/>
        </authorList>
    </citation>
    <scope>NUCLEOTIDE SEQUENCE [LARGE SCALE GENOMIC DNA]</scope>
    <source>
        <strain evidence="7 8">MI-1</strain>
    </source>
</reference>
<dbReference type="RefSeq" id="WP_011878553.1">
    <property type="nucleotide sequence ID" value="NC_009253.1"/>
</dbReference>
<dbReference type="EMBL" id="CP000612">
    <property type="protein sequence ID" value="ABO50751.1"/>
    <property type="molecule type" value="Genomic_DNA"/>
</dbReference>
<organism evidence="7 8">
    <name type="scientific">Desulforamulus reducens (strain ATCC BAA-1160 / DSM 100696 / MI-1)</name>
    <name type="common">Desulfotomaculum reducens</name>
    <dbReference type="NCBI Taxonomy" id="349161"/>
    <lineage>
        <taxon>Bacteria</taxon>
        <taxon>Bacillati</taxon>
        <taxon>Bacillota</taxon>
        <taxon>Clostridia</taxon>
        <taxon>Eubacteriales</taxon>
        <taxon>Peptococcaceae</taxon>
        <taxon>Desulforamulus</taxon>
    </lineage>
</organism>
<evidence type="ECO:0000256" key="6">
    <source>
        <dbReference type="SAM" id="Phobius"/>
    </source>
</evidence>
<evidence type="ECO:0000256" key="5">
    <source>
        <dbReference type="ARBA" id="ARBA00023136"/>
    </source>
</evidence>
<feature type="transmembrane region" description="Helical" evidence="6">
    <location>
        <begin position="40"/>
        <end position="58"/>
    </location>
</feature>
<feature type="transmembrane region" description="Helical" evidence="6">
    <location>
        <begin position="65"/>
        <end position="85"/>
    </location>
</feature>
<feature type="transmembrane region" description="Helical" evidence="6">
    <location>
        <begin position="279"/>
        <end position="296"/>
    </location>
</feature>